<keyword evidence="3" id="KW-1133">Transmembrane helix</keyword>
<dbReference type="PRINTS" id="PR00219">
    <property type="entry name" value="SYNAPTOBREVN"/>
</dbReference>
<gene>
    <name evidence="6" type="ORF">ZHD862_LOCUS6820</name>
</gene>
<dbReference type="InterPro" id="IPR001388">
    <property type="entry name" value="Synaptobrevin-like"/>
</dbReference>
<dbReference type="GO" id="GO:0016020">
    <property type="term" value="C:membrane"/>
    <property type="evidence" value="ECO:0007669"/>
    <property type="project" value="InterPro"/>
</dbReference>
<reference evidence="6" key="1">
    <citation type="submission" date="2021-02" db="EMBL/GenBank/DDBJ databases">
        <authorList>
            <person name="Nowell W R."/>
        </authorList>
    </citation>
    <scope>NUCLEOTIDE SEQUENCE</scope>
</reference>
<proteinExistence type="predicted"/>
<dbReference type="PANTHER" id="PTHR45701">
    <property type="entry name" value="SYNAPTOBREVIN FAMILY MEMBER"/>
    <property type="match status" value="1"/>
</dbReference>
<accession>A0A813YVT1</accession>
<feature type="signal peptide" evidence="4">
    <location>
        <begin position="1"/>
        <end position="18"/>
    </location>
</feature>
<organism evidence="6 7">
    <name type="scientific">Rotaria sordida</name>
    <dbReference type="NCBI Taxonomy" id="392033"/>
    <lineage>
        <taxon>Eukaryota</taxon>
        <taxon>Metazoa</taxon>
        <taxon>Spiralia</taxon>
        <taxon>Gnathifera</taxon>
        <taxon>Rotifera</taxon>
        <taxon>Eurotatoria</taxon>
        <taxon>Bdelloidea</taxon>
        <taxon>Philodinida</taxon>
        <taxon>Philodinidae</taxon>
        <taxon>Rotaria</taxon>
    </lineage>
</organism>
<feature type="domain" description="V-SNARE coiled-coil homology" evidence="5">
    <location>
        <begin position="30"/>
        <end position="90"/>
    </location>
</feature>
<evidence type="ECO:0000256" key="1">
    <source>
        <dbReference type="PROSITE-ProRule" id="PRU00290"/>
    </source>
</evidence>
<feature type="chain" id="PRO_5032970471" description="V-SNARE coiled-coil homology domain-containing protein" evidence="4">
    <location>
        <begin position="19"/>
        <end position="209"/>
    </location>
</feature>
<feature type="transmembrane region" description="Helical" evidence="3">
    <location>
        <begin position="94"/>
        <end position="114"/>
    </location>
</feature>
<dbReference type="AlphaFoldDB" id="A0A813YVT1"/>
<keyword evidence="3" id="KW-0472">Membrane</keyword>
<evidence type="ECO:0000313" key="7">
    <source>
        <dbReference type="Proteomes" id="UP000663864"/>
    </source>
</evidence>
<protein>
    <recommendedName>
        <fullName evidence="5">V-SNARE coiled-coil homology domain-containing protein</fullName>
    </recommendedName>
</protein>
<keyword evidence="4" id="KW-0732">Signal</keyword>
<name>A0A813YVT1_9BILA</name>
<dbReference type="EMBL" id="CAJNOT010000199">
    <property type="protein sequence ID" value="CAF0889749.1"/>
    <property type="molecule type" value="Genomic_DNA"/>
</dbReference>
<evidence type="ECO:0000259" key="5">
    <source>
        <dbReference type="PROSITE" id="PS50892"/>
    </source>
</evidence>
<dbReference type="SUPFAM" id="SSF58038">
    <property type="entry name" value="SNARE fusion complex"/>
    <property type="match status" value="1"/>
</dbReference>
<sequence>MSFFFSKLLILSTNGGGASTPAGGGGGSKRLAQQQAQVDEVVDIMRQNVDKVLERDKNLSLLDDRADKLQHNAAQFEQHAGKLKRKFWLKNMKMMIILGIIGTIFAIVVIAWIYSKVKVVVPASSTADVTTSIPSVNDELPKVAGGSMAIPGEQKATSKRRKHRTKATSTIATILVSSTVAPKNEDDGSKNEADTSKTVIKRFIRTLIQ</sequence>
<dbReference type="InterPro" id="IPR042855">
    <property type="entry name" value="V_SNARE_CC"/>
</dbReference>
<evidence type="ECO:0000313" key="6">
    <source>
        <dbReference type="EMBL" id="CAF0889749.1"/>
    </source>
</evidence>
<feature type="coiled-coil region" evidence="2">
    <location>
        <begin position="59"/>
        <end position="86"/>
    </location>
</feature>
<dbReference type="Proteomes" id="UP000663864">
    <property type="component" value="Unassembled WGS sequence"/>
</dbReference>
<dbReference type="PROSITE" id="PS00417">
    <property type="entry name" value="SYNAPTOBREVIN"/>
    <property type="match status" value="1"/>
</dbReference>
<comment type="caution">
    <text evidence="6">The sequence shown here is derived from an EMBL/GenBank/DDBJ whole genome shotgun (WGS) entry which is preliminary data.</text>
</comment>
<dbReference type="PROSITE" id="PS50892">
    <property type="entry name" value="V_SNARE"/>
    <property type="match status" value="1"/>
</dbReference>
<evidence type="ECO:0000256" key="4">
    <source>
        <dbReference type="SAM" id="SignalP"/>
    </source>
</evidence>
<dbReference type="GO" id="GO:0016192">
    <property type="term" value="P:vesicle-mediated transport"/>
    <property type="evidence" value="ECO:0007669"/>
    <property type="project" value="InterPro"/>
</dbReference>
<keyword evidence="3" id="KW-0812">Transmembrane</keyword>
<dbReference type="InterPro" id="IPR016444">
    <property type="entry name" value="Synaptobrevin/VAMP"/>
</dbReference>
<dbReference type="Gene3D" id="1.20.5.110">
    <property type="match status" value="1"/>
</dbReference>
<evidence type="ECO:0000256" key="3">
    <source>
        <dbReference type="SAM" id="Phobius"/>
    </source>
</evidence>
<dbReference type="Pfam" id="PF00957">
    <property type="entry name" value="Synaptobrevin"/>
    <property type="match status" value="1"/>
</dbReference>
<evidence type="ECO:0000256" key="2">
    <source>
        <dbReference type="SAM" id="Coils"/>
    </source>
</evidence>
<keyword evidence="1 2" id="KW-0175">Coiled coil</keyword>
<dbReference type="CDD" id="cd15870">
    <property type="entry name" value="R-SNARE_VAMP2"/>
    <property type="match status" value="1"/>
</dbReference>